<gene>
    <name evidence="3" type="ORF">XM38_031260</name>
</gene>
<evidence type="ECO:0000256" key="1">
    <source>
        <dbReference type="SAM" id="MobiDB-lite"/>
    </source>
</evidence>
<evidence type="ECO:0000313" key="3">
    <source>
        <dbReference type="EMBL" id="ASC72172.1"/>
    </source>
</evidence>
<accession>A0A1Z3HPI5</accession>
<dbReference type="KEGG" id="hhg:XM38_031260"/>
<proteinExistence type="predicted"/>
<evidence type="ECO:0000259" key="2">
    <source>
        <dbReference type="Pfam" id="PF00535"/>
    </source>
</evidence>
<name>A0A1Z3HPI5_9CYAN</name>
<reference evidence="3 4" key="1">
    <citation type="journal article" date="2016" name="Biochim. Biophys. Acta">
        <title>Characterization of red-shifted phycobilisomes isolated from the chlorophyll f-containing cyanobacterium Halomicronema hongdechloris.</title>
        <authorList>
            <person name="Li Y."/>
            <person name="Lin Y."/>
            <person name="Garvey C.J."/>
            <person name="Birch D."/>
            <person name="Corkery R.W."/>
            <person name="Loughlin P.C."/>
            <person name="Scheer H."/>
            <person name="Willows R.D."/>
            <person name="Chen M."/>
        </authorList>
    </citation>
    <scope>NUCLEOTIDE SEQUENCE [LARGE SCALE GENOMIC DNA]</scope>
    <source>
        <strain evidence="3 4">C2206</strain>
    </source>
</reference>
<feature type="region of interest" description="Disordered" evidence="1">
    <location>
        <begin position="314"/>
        <end position="339"/>
    </location>
</feature>
<dbReference type="PANTHER" id="PTHR43685">
    <property type="entry name" value="GLYCOSYLTRANSFERASE"/>
    <property type="match status" value="1"/>
</dbReference>
<keyword evidence="3" id="KW-0808">Transferase</keyword>
<protein>
    <submittedName>
        <fullName evidence="3">EAL domain-containing protein/glycosyl transferase</fullName>
    </submittedName>
</protein>
<dbReference type="InterPro" id="IPR001173">
    <property type="entry name" value="Glyco_trans_2-like"/>
</dbReference>
<dbReference type="OrthoDB" id="153025at2"/>
<feature type="domain" description="Glycosyltransferase 2-like" evidence="2">
    <location>
        <begin position="24"/>
        <end position="185"/>
    </location>
</feature>
<organism evidence="3 4">
    <name type="scientific">Halomicronema hongdechloris C2206</name>
    <dbReference type="NCBI Taxonomy" id="1641165"/>
    <lineage>
        <taxon>Bacteria</taxon>
        <taxon>Bacillati</taxon>
        <taxon>Cyanobacteriota</taxon>
        <taxon>Cyanophyceae</taxon>
        <taxon>Nodosilineales</taxon>
        <taxon>Nodosilineaceae</taxon>
        <taxon>Halomicronema</taxon>
    </lineage>
</organism>
<dbReference type="GO" id="GO:0016740">
    <property type="term" value="F:transferase activity"/>
    <property type="evidence" value="ECO:0007669"/>
    <property type="project" value="UniProtKB-KW"/>
</dbReference>
<dbReference type="PANTHER" id="PTHR43685:SF3">
    <property type="entry name" value="SLR2126 PROTEIN"/>
    <property type="match status" value="1"/>
</dbReference>
<dbReference type="RefSeq" id="WP_088431705.1">
    <property type="nucleotide sequence ID" value="NZ_CP021983.2"/>
</dbReference>
<dbReference type="Pfam" id="PF00535">
    <property type="entry name" value="Glycos_transf_2"/>
    <property type="match status" value="1"/>
</dbReference>
<dbReference type="SUPFAM" id="SSF53448">
    <property type="entry name" value="Nucleotide-diphospho-sugar transferases"/>
    <property type="match status" value="1"/>
</dbReference>
<dbReference type="Gene3D" id="3.90.550.10">
    <property type="entry name" value="Spore Coat Polysaccharide Biosynthesis Protein SpsA, Chain A"/>
    <property type="match status" value="1"/>
</dbReference>
<dbReference type="InterPro" id="IPR029044">
    <property type="entry name" value="Nucleotide-diphossugar_trans"/>
</dbReference>
<dbReference type="AlphaFoldDB" id="A0A1Z3HPI5"/>
<evidence type="ECO:0000313" key="4">
    <source>
        <dbReference type="Proteomes" id="UP000191901"/>
    </source>
</evidence>
<dbReference type="Proteomes" id="UP000191901">
    <property type="component" value="Chromosome"/>
</dbReference>
<dbReference type="InterPro" id="IPR050834">
    <property type="entry name" value="Glycosyltransf_2"/>
</dbReference>
<keyword evidence="4" id="KW-1185">Reference proteome</keyword>
<dbReference type="EMBL" id="CP021983">
    <property type="protein sequence ID" value="ASC72172.1"/>
    <property type="molecule type" value="Genomic_DNA"/>
</dbReference>
<sequence>MFPPDQSLDQSPDQATSATTIEVSVVVPVYNGEQDLPQLLAGLRSQTYPRERVEYLLVDNGSCDRTPELLQTACEQAQPQGLTLRSLRYDTIQSSYAARNAGIRATRGAIVAFTDADCAPDPEWLTHLISPFSEATVGLVVGEIQAQPSTTLLEHYADHQGILSQTNTLAHPFCPYGQTANLAIRRLALEKVGLFRPHLTTGGDADMCWRLQQQGGWQLRFAEQAVIRHRHRQTLAELRRQWQRYGRSNRFLHELYGVQLMRPLYPKETRYRLLRWVGKELPQGLFKWLTGRGSAIDLIVTPLDLICANARTQGQQHSALPPRGPKPLHGSMRNWDVTF</sequence>